<accession>U3GPJ2</accession>
<evidence type="ECO:0000313" key="2">
    <source>
        <dbReference type="Proteomes" id="UP000243849"/>
    </source>
</evidence>
<dbReference type="OrthoDB" id="16508at10239"/>
<dbReference type="RefSeq" id="YP_008492961.1">
    <property type="nucleotide sequence ID" value="NC_022233.1"/>
</dbReference>
<organism evidence="1 2">
    <name type="scientific">Suid betaherpesvirus 2</name>
    <dbReference type="NCBI Taxonomy" id="1608255"/>
    <lineage>
        <taxon>Viruses</taxon>
        <taxon>Duplodnaviria</taxon>
        <taxon>Heunggongvirae</taxon>
        <taxon>Peploviricota</taxon>
        <taxon>Herviviricetes</taxon>
        <taxon>Herpesvirales</taxon>
        <taxon>Orthoherpesviridae</taxon>
        <taxon>Betaherpesvirinae</taxon>
        <taxon>Roseolovirus</taxon>
        <taxon>Roseolovirus suidbeta2</taxon>
    </lineage>
</organism>
<evidence type="ECO:0000313" key="1">
    <source>
        <dbReference type="EMBL" id="AGT99216.1"/>
    </source>
</evidence>
<dbReference type="GeneID" id="16747411"/>
<proteinExistence type="predicted"/>
<keyword evidence="2" id="KW-1185">Reference proteome</keyword>
<dbReference type="Proteomes" id="UP000243849">
    <property type="component" value="Segment"/>
</dbReference>
<protein>
    <submittedName>
        <fullName evidence="1">IE-B</fullName>
    </submittedName>
</protein>
<dbReference type="EMBL" id="KF017583">
    <property type="protein sequence ID" value="AGT99216.1"/>
    <property type="molecule type" value="Genomic_DNA"/>
</dbReference>
<name>U3GPJ2_9BETA</name>
<gene>
    <name evidence="1" type="primary">U19</name>
</gene>
<sequence>MDVIDRPSCWVWKDRLNRAVAFPSVFRKEVQAAMDEDVWIPHITGPSVRICNETDIYVDAVLMNAFKNGIASFGQDVNVFGVFEEWGKSASIFPQRQVVLLCVGGADVLSYEDRTFFYIAPSFDHFWTSALIFTHQTLVAVDGTDGFGGIRNRKYFTSLFEELRLYGVMVQDSLPMKPNFVSCGDAKVMCTEKSITYNGIDHTISSFDVVHNQSSSYLKRCLSKGTQTFYSYLRDKKRKLRMLNRCRVTFRGCTLSPIVEENESAEDDQPKPETAPEMKHKVISSVYGDAMRAIGDGINRAVNMDHEEDDEFNLILQEVLKLQDDLKFNELFCSGGLTGSETE</sequence>
<dbReference type="KEGG" id="vg:16747411"/>
<reference evidence="1 2" key="1">
    <citation type="submission" date="2013-05" db="EMBL/GenBank/DDBJ databases">
        <title>Genome organization and molecular characterization of porcine cytomegalovirus.</title>
        <authorList>
            <person name="Gu W."/>
            <person name="Zhou L."/>
            <person name="Ge X."/>
            <person name="Guo X."/>
            <person name="Yang H."/>
        </authorList>
    </citation>
    <scope>NUCLEOTIDE SEQUENCE [LARGE SCALE GENOMIC DNA]</scope>
    <source>
        <strain evidence="1 2">BJ09</strain>
    </source>
</reference>